<evidence type="ECO:0000259" key="2">
    <source>
        <dbReference type="Pfam" id="PF00501"/>
    </source>
</evidence>
<organism evidence="4 5">
    <name type="scientific">Candidatus Scatousia excrementipullorum</name>
    <dbReference type="NCBI Taxonomy" id="2840936"/>
    <lineage>
        <taxon>Bacteria</taxon>
        <taxon>Candidatus Scatousia</taxon>
    </lineage>
</organism>
<comment type="similarity">
    <text evidence="1">Belongs to the ATP-dependent AMP-binding enzyme family.</text>
</comment>
<feature type="domain" description="AMP-dependent synthetase/ligase" evidence="2">
    <location>
        <begin position="90"/>
        <end position="258"/>
    </location>
</feature>
<reference evidence="4" key="2">
    <citation type="journal article" date="2021" name="PeerJ">
        <title>Extensive microbial diversity within the chicken gut microbiome revealed by metagenomics and culture.</title>
        <authorList>
            <person name="Gilroy R."/>
            <person name="Ravi A."/>
            <person name="Getino M."/>
            <person name="Pursley I."/>
            <person name="Horton D.L."/>
            <person name="Alikhan N.F."/>
            <person name="Baker D."/>
            <person name="Gharbi K."/>
            <person name="Hall N."/>
            <person name="Watson M."/>
            <person name="Adriaenssens E.M."/>
            <person name="Foster-Nyarko E."/>
            <person name="Jarju S."/>
            <person name="Secka A."/>
            <person name="Antonio M."/>
            <person name="Oren A."/>
            <person name="Chaudhuri R.R."/>
            <person name="La Ragione R."/>
            <person name="Hildebrand F."/>
            <person name="Pallen M.J."/>
        </authorList>
    </citation>
    <scope>NUCLEOTIDE SEQUENCE</scope>
    <source>
        <strain evidence="4">10192</strain>
    </source>
</reference>
<comment type="caution">
    <text evidence="4">The sequence shown here is derived from an EMBL/GenBank/DDBJ whole genome shotgun (WGS) entry which is preliminary data.</text>
</comment>
<proteinExistence type="inferred from homology"/>
<dbReference type="Pfam" id="PF22818">
    <property type="entry name" value="ApeI-like"/>
    <property type="match status" value="1"/>
</dbReference>
<evidence type="ECO:0000256" key="1">
    <source>
        <dbReference type="ARBA" id="ARBA00006432"/>
    </source>
</evidence>
<reference evidence="4" key="1">
    <citation type="submission" date="2020-10" db="EMBL/GenBank/DDBJ databases">
        <authorList>
            <person name="Gilroy R."/>
        </authorList>
    </citation>
    <scope>NUCLEOTIDE SEQUENCE</scope>
    <source>
        <strain evidence="4">10192</strain>
    </source>
</reference>
<name>A0A9D9DRM9_9BACT</name>
<evidence type="ECO:0000313" key="5">
    <source>
        <dbReference type="Proteomes" id="UP000823632"/>
    </source>
</evidence>
<dbReference type="GO" id="GO:0006631">
    <property type="term" value="P:fatty acid metabolic process"/>
    <property type="evidence" value="ECO:0007669"/>
    <property type="project" value="TreeGrafter"/>
</dbReference>
<dbReference type="AlphaFoldDB" id="A0A9D9DRM9"/>
<dbReference type="PANTHER" id="PTHR43201">
    <property type="entry name" value="ACYL-COA SYNTHETASE"/>
    <property type="match status" value="1"/>
</dbReference>
<dbReference type="InterPro" id="IPR045851">
    <property type="entry name" value="AMP-bd_C_sf"/>
</dbReference>
<keyword evidence="4" id="KW-0436">Ligase</keyword>
<protein>
    <submittedName>
        <fullName evidence="4">Acyl--CoA ligase</fullName>
    </submittedName>
</protein>
<dbReference type="PANTHER" id="PTHR43201:SF8">
    <property type="entry name" value="ACYL-COA SYNTHETASE FAMILY MEMBER 3"/>
    <property type="match status" value="1"/>
</dbReference>
<dbReference type="Gene3D" id="3.40.50.12780">
    <property type="entry name" value="N-terminal domain of ligase-like"/>
    <property type="match status" value="1"/>
</dbReference>
<dbReference type="GO" id="GO:0031956">
    <property type="term" value="F:medium-chain fatty acid-CoA ligase activity"/>
    <property type="evidence" value="ECO:0007669"/>
    <property type="project" value="TreeGrafter"/>
</dbReference>
<gene>
    <name evidence="4" type="ORF">IAC76_01470</name>
</gene>
<dbReference type="EMBL" id="JADIND010000032">
    <property type="protein sequence ID" value="MBO8430034.1"/>
    <property type="molecule type" value="Genomic_DNA"/>
</dbReference>
<accession>A0A9D9DRM9</accession>
<evidence type="ECO:0000313" key="4">
    <source>
        <dbReference type="EMBL" id="MBO8430034.1"/>
    </source>
</evidence>
<dbReference type="SUPFAM" id="SSF56801">
    <property type="entry name" value="Acetyl-CoA synthetase-like"/>
    <property type="match status" value="1"/>
</dbReference>
<sequence length="517" mass="60154">MIIKRFFTDRYDKDLIFVRKDVTFGEFKDYVFAQKKEFEKSDINEIALLCENYFDFAVNFFAAIFAGKNINLVTDKSRLKLLNKTYMLPEKPVKKLKWQMFENIYNPKDIKINFFTSGSTGVPQSIIKSLYNVQMEAQATVEGFNLASLKGITICATTLCTHSYGLTFGFIMPFDSFFKIYGTRIEFPEQLPKDRDYIMISTPSFMEKLTKYNYEFPNPPKLIFLAGAKLDENVYNYISRFSDVVDIYGSTETGNIAYKRGGNVFNVFHNVEVDKNEDNRIIVKSEFFTGEQAVLNDIIENLENRQFTLKKRSDRIVKVLEKRISLTEMENTLKKRDDIEDAYCFKYKEMLAAVVVTKNYDLTGTELKKYLAGYIEVTPKKWRFLDEIPRNISGKIDYEKIKHLFDLNLSLPFVINKKVDELNGEIKLKFKRNSNFLNGHFDIKPIVPGVVQLYFAKFFAKELFNLDDLKSDMKKIKFSNIINPDEEITLKLTNKEDSVAITYLSDDKIFSSGILVK</sequence>
<dbReference type="Gene3D" id="3.30.300.30">
    <property type="match status" value="1"/>
</dbReference>
<dbReference type="Proteomes" id="UP000823632">
    <property type="component" value="Unassembled WGS sequence"/>
</dbReference>
<dbReference type="Gene3D" id="3.10.129.10">
    <property type="entry name" value="Hotdog Thioesterase"/>
    <property type="match status" value="1"/>
</dbReference>
<dbReference type="InterPro" id="IPR054545">
    <property type="entry name" value="ApeI-like"/>
</dbReference>
<dbReference type="InterPro" id="IPR000873">
    <property type="entry name" value="AMP-dep_synth/lig_dom"/>
</dbReference>
<feature type="domain" description="ApeI dehydratase-like" evidence="3">
    <location>
        <begin position="420"/>
        <end position="513"/>
    </location>
</feature>
<dbReference type="InterPro" id="IPR042099">
    <property type="entry name" value="ANL_N_sf"/>
</dbReference>
<evidence type="ECO:0000259" key="3">
    <source>
        <dbReference type="Pfam" id="PF22818"/>
    </source>
</evidence>
<dbReference type="Pfam" id="PF00501">
    <property type="entry name" value="AMP-binding"/>
    <property type="match status" value="1"/>
</dbReference>